<organism evidence="1 2">
    <name type="scientific">Clunio marinus</name>
    <dbReference type="NCBI Taxonomy" id="568069"/>
    <lineage>
        <taxon>Eukaryota</taxon>
        <taxon>Metazoa</taxon>
        <taxon>Ecdysozoa</taxon>
        <taxon>Arthropoda</taxon>
        <taxon>Hexapoda</taxon>
        <taxon>Insecta</taxon>
        <taxon>Pterygota</taxon>
        <taxon>Neoptera</taxon>
        <taxon>Endopterygota</taxon>
        <taxon>Diptera</taxon>
        <taxon>Nematocera</taxon>
        <taxon>Chironomoidea</taxon>
        <taxon>Chironomidae</taxon>
        <taxon>Clunio</taxon>
    </lineage>
</organism>
<sequence>MFLFLETFFCQQNLLQDKRFLIKSVYLRMKISIEFRSAIFLGQFVWQLPEILNLDRPCFLDVISIGRRIDITEKTI</sequence>
<keyword evidence="2" id="KW-1185">Reference proteome</keyword>
<protein>
    <submittedName>
        <fullName evidence="1">CLUMA_CG008796, isoform A</fullName>
    </submittedName>
</protein>
<proteinExistence type="predicted"/>
<dbReference type="AlphaFoldDB" id="A0A1J1IAD4"/>
<evidence type="ECO:0000313" key="1">
    <source>
        <dbReference type="EMBL" id="CRK95385.1"/>
    </source>
</evidence>
<accession>A0A1J1IAD4</accession>
<dbReference type="EMBL" id="CVRI01000041">
    <property type="protein sequence ID" value="CRK95385.1"/>
    <property type="molecule type" value="Genomic_DNA"/>
</dbReference>
<name>A0A1J1IAD4_9DIPT</name>
<evidence type="ECO:0000313" key="2">
    <source>
        <dbReference type="Proteomes" id="UP000183832"/>
    </source>
</evidence>
<dbReference type="Proteomes" id="UP000183832">
    <property type="component" value="Unassembled WGS sequence"/>
</dbReference>
<gene>
    <name evidence="1" type="ORF">CLUMA_CG008796</name>
</gene>
<reference evidence="1 2" key="1">
    <citation type="submission" date="2015-04" db="EMBL/GenBank/DDBJ databases">
        <authorList>
            <person name="Syromyatnikov M.Y."/>
            <person name="Popov V.N."/>
        </authorList>
    </citation>
    <scope>NUCLEOTIDE SEQUENCE [LARGE SCALE GENOMIC DNA]</scope>
</reference>